<evidence type="ECO:0000256" key="7">
    <source>
        <dbReference type="ARBA" id="ARBA00023136"/>
    </source>
</evidence>
<evidence type="ECO:0000256" key="2">
    <source>
        <dbReference type="ARBA" id="ARBA00022475"/>
    </source>
</evidence>
<evidence type="ECO:0000256" key="6">
    <source>
        <dbReference type="ARBA" id="ARBA00022989"/>
    </source>
</evidence>
<keyword evidence="4" id="KW-0808">Transferase</keyword>
<feature type="transmembrane region" description="Helical" evidence="8">
    <location>
        <begin position="301"/>
        <end position="318"/>
    </location>
</feature>
<evidence type="ECO:0000256" key="1">
    <source>
        <dbReference type="ARBA" id="ARBA00004651"/>
    </source>
</evidence>
<gene>
    <name evidence="10" type="ORF">GCM10025867_37450</name>
</gene>
<evidence type="ECO:0000256" key="5">
    <source>
        <dbReference type="ARBA" id="ARBA00022692"/>
    </source>
</evidence>
<dbReference type="RefSeq" id="WP_286344254.1">
    <property type="nucleotide sequence ID" value="NZ_AP027732.1"/>
</dbReference>
<dbReference type="InterPro" id="IPR038731">
    <property type="entry name" value="RgtA/B/C-like"/>
</dbReference>
<keyword evidence="7 8" id="KW-0472">Membrane</keyword>
<feature type="transmembrane region" description="Helical" evidence="8">
    <location>
        <begin position="29"/>
        <end position="49"/>
    </location>
</feature>
<dbReference type="PANTHER" id="PTHR33908:SF11">
    <property type="entry name" value="MEMBRANE PROTEIN"/>
    <property type="match status" value="1"/>
</dbReference>
<feature type="transmembrane region" description="Helical" evidence="8">
    <location>
        <begin position="98"/>
        <end position="116"/>
    </location>
</feature>
<reference evidence="11" key="1">
    <citation type="journal article" date="2019" name="Int. J. Syst. Evol. Microbiol.">
        <title>The Global Catalogue of Microorganisms (GCM) 10K type strain sequencing project: providing services to taxonomists for standard genome sequencing and annotation.</title>
        <authorList>
            <consortium name="The Broad Institute Genomics Platform"/>
            <consortium name="The Broad Institute Genome Sequencing Center for Infectious Disease"/>
            <person name="Wu L."/>
            <person name="Ma J."/>
        </authorList>
    </citation>
    <scope>NUCLEOTIDE SEQUENCE [LARGE SCALE GENOMIC DNA]</scope>
    <source>
        <strain evidence="11">NBRC 108728</strain>
    </source>
</reference>
<evidence type="ECO:0000256" key="4">
    <source>
        <dbReference type="ARBA" id="ARBA00022679"/>
    </source>
</evidence>
<feature type="transmembrane region" description="Helical" evidence="8">
    <location>
        <begin position="128"/>
        <end position="145"/>
    </location>
</feature>
<evidence type="ECO:0000313" key="10">
    <source>
        <dbReference type="EMBL" id="BDZ51504.1"/>
    </source>
</evidence>
<sequence length="527" mass="56097">MNGLVVVNIVLGGVALLAVYTVARRLLGPVWSLLPSTILGVSMPMVYFSRGTYTEVVSLALFFAAITWLWSAFRTGRRQEFFFAGVLAGATSETRIDGVLGVAAMVVAFLLVILGIARPRLSIPLGRAFALFALPAVVITAFSVYDFETNFHTYVTDLGSQTKALWVLFALVTVLTAVVLLVQRVVASSRGGRPAPFLLGGELGDRGATGLGTVLGAIVPLTFAFWAVRPALFHVHGGNSPSVQAVVEGLQRAAGAPVDGTRTYDEWSLYWFVWYFGLPFLLAAGIGLGLLVRRAVARHEPGLLVLTALTFAVSLLYLDKMSITPDQSWAFRRALPLIAPGFVIASVEPIRLLAGRVKKRSVRFGRLVAAMCIVLVVGGTVSAWTPRTFGTINGNGQAAEISAICSRLGDAKDVVLVNLGPDPYGLGLKTFCGVDVVMVSTGPVTSASTAATTAHLKELATRLDPGTPVVTSNESTVPWQKDDPTPLVTAHVKFWTSRLIGAPNEISESSRTTWIGTLTADGTVADR</sequence>
<evidence type="ECO:0000313" key="11">
    <source>
        <dbReference type="Proteomes" id="UP001321486"/>
    </source>
</evidence>
<evidence type="ECO:0000259" key="9">
    <source>
        <dbReference type="Pfam" id="PF13231"/>
    </source>
</evidence>
<feature type="domain" description="Glycosyltransferase RgtA/B/C/D-like" evidence="9">
    <location>
        <begin position="4"/>
        <end position="137"/>
    </location>
</feature>
<dbReference type="EMBL" id="AP027732">
    <property type="protein sequence ID" value="BDZ51504.1"/>
    <property type="molecule type" value="Genomic_DNA"/>
</dbReference>
<feature type="transmembrane region" description="Helical" evidence="8">
    <location>
        <begin position="56"/>
        <end position="73"/>
    </location>
</feature>
<protein>
    <recommendedName>
        <fullName evidence="9">Glycosyltransferase RgtA/B/C/D-like domain-containing protein</fullName>
    </recommendedName>
</protein>
<dbReference type="PANTHER" id="PTHR33908">
    <property type="entry name" value="MANNOSYLTRANSFERASE YKCB-RELATED"/>
    <property type="match status" value="1"/>
</dbReference>
<dbReference type="Proteomes" id="UP001321486">
    <property type="component" value="Chromosome"/>
</dbReference>
<feature type="transmembrane region" description="Helical" evidence="8">
    <location>
        <begin position="5"/>
        <end position="23"/>
    </location>
</feature>
<evidence type="ECO:0000256" key="3">
    <source>
        <dbReference type="ARBA" id="ARBA00022676"/>
    </source>
</evidence>
<feature type="transmembrane region" description="Helical" evidence="8">
    <location>
        <begin position="208"/>
        <end position="228"/>
    </location>
</feature>
<comment type="subcellular location">
    <subcellularLocation>
        <location evidence="1">Cell membrane</location>
        <topology evidence="1">Multi-pass membrane protein</topology>
    </subcellularLocation>
</comment>
<evidence type="ECO:0000256" key="8">
    <source>
        <dbReference type="SAM" id="Phobius"/>
    </source>
</evidence>
<name>A0ABM8GSR3_9MICO</name>
<feature type="transmembrane region" description="Helical" evidence="8">
    <location>
        <begin position="364"/>
        <end position="384"/>
    </location>
</feature>
<feature type="transmembrane region" description="Helical" evidence="8">
    <location>
        <begin position="272"/>
        <end position="292"/>
    </location>
</feature>
<proteinExistence type="predicted"/>
<keyword evidence="6 8" id="KW-1133">Transmembrane helix</keyword>
<organism evidence="10 11">
    <name type="scientific">Frondihabitans sucicola</name>
    <dbReference type="NCBI Taxonomy" id="1268041"/>
    <lineage>
        <taxon>Bacteria</taxon>
        <taxon>Bacillati</taxon>
        <taxon>Actinomycetota</taxon>
        <taxon>Actinomycetes</taxon>
        <taxon>Micrococcales</taxon>
        <taxon>Microbacteriaceae</taxon>
        <taxon>Frondihabitans</taxon>
    </lineage>
</organism>
<feature type="transmembrane region" description="Helical" evidence="8">
    <location>
        <begin position="165"/>
        <end position="187"/>
    </location>
</feature>
<accession>A0ABM8GSR3</accession>
<dbReference type="InterPro" id="IPR050297">
    <property type="entry name" value="LipidA_mod_glycosyltrf_83"/>
</dbReference>
<keyword evidence="5 8" id="KW-0812">Transmembrane</keyword>
<dbReference type="Pfam" id="PF13231">
    <property type="entry name" value="PMT_2"/>
    <property type="match status" value="1"/>
</dbReference>
<keyword evidence="3" id="KW-0328">Glycosyltransferase</keyword>
<keyword evidence="2" id="KW-1003">Cell membrane</keyword>
<feature type="transmembrane region" description="Helical" evidence="8">
    <location>
        <begin position="330"/>
        <end position="352"/>
    </location>
</feature>
<keyword evidence="11" id="KW-1185">Reference proteome</keyword>